<dbReference type="Gene3D" id="1.20.1070.10">
    <property type="entry name" value="Rhodopsin 7-helix transmembrane proteins"/>
    <property type="match status" value="1"/>
</dbReference>
<comment type="similarity">
    <text evidence="2 9">Belongs to the G-protein coupled receptor 1 family.</text>
</comment>
<dbReference type="InterPro" id="IPR000611">
    <property type="entry name" value="NPY_rcpt"/>
</dbReference>
<gene>
    <name evidence="13" type="ORF">BV898_16714</name>
</gene>
<name>A0A9X6NKR2_HYPEX</name>
<feature type="transmembrane region" description="Helical" evidence="11">
    <location>
        <begin position="398"/>
        <end position="420"/>
    </location>
</feature>
<feature type="transmembrane region" description="Helical" evidence="11">
    <location>
        <begin position="289"/>
        <end position="310"/>
    </location>
</feature>
<sequence length="506" mass="56020">MIISCLSFQRGLLCTTTTTATTTITTTTATTTGTIIAGTVINTGNIAAVDGGNTGTGDKNSISDFLAFLQNEMELTLSNGTTAGSTVQPAHEYNRESVESLYVLLSTANSSTFSSLTLGMSATEQLSITVLYGTAIAIALMGNLAVILAFLVGKRWDSDLSVYLANLAVSDIILSVFCMPFTMSQAIKHHWPFSEALCPLVMFLQLCSVLSSVYTLVAVGVDRYVFVTKPLEARFNRKRGKNVVAGIWLVAVALASFQLAVVRCTYFTFNGQQYKDCQEGWSDDTHRTAYTVAVAVLTYFLPLLVLVFTYHRIGRILWQDNIPGANVLRPNAANICPLSNHNASTIKRVKGKQRVVKMLIVVVLIFALCWLPLHVFFLTLDFFPEAVNQWRSVWDGAIFTYTFLTIHFLAMSSSFVNPIVYSFMSQNFRGDLLSIWQRGSSFIERCLHERESPAKNPQQTYTASISPRPKRQSLDQYGSLRISRNILISGKQIENYADPSRLTVRL</sequence>
<evidence type="ECO:0000256" key="3">
    <source>
        <dbReference type="ARBA" id="ARBA00022692"/>
    </source>
</evidence>
<dbReference type="Proteomes" id="UP000192578">
    <property type="component" value="Unassembled WGS sequence"/>
</dbReference>
<feature type="transmembrane region" description="Helical" evidence="11">
    <location>
        <begin position="203"/>
        <end position="226"/>
    </location>
</feature>
<dbReference type="PROSITE" id="PS00237">
    <property type="entry name" value="G_PROTEIN_RECEP_F1_1"/>
    <property type="match status" value="1"/>
</dbReference>
<dbReference type="GO" id="GO:0004983">
    <property type="term" value="F:neuropeptide Y receptor activity"/>
    <property type="evidence" value="ECO:0007669"/>
    <property type="project" value="InterPro"/>
</dbReference>
<keyword evidence="5 9" id="KW-0297">G-protein coupled receptor</keyword>
<evidence type="ECO:0000313" key="14">
    <source>
        <dbReference type="Proteomes" id="UP000192578"/>
    </source>
</evidence>
<feature type="transmembrane region" description="Helical" evidence="11">
    <location>
        <begin position="163"/>
        <end position="183"/>
    </location>
</feature>
<dbReference type="InterPro" id="IPR000276">
    <property type="entry name" value="GPCR_Rhodpsn"/>
</dbReference>
<dbReference type="InterPro" id="IPR017452">
    <property type="entry name" value="GPCR_Rhodpsn_7TM"/>
</dbReference>
<evidence type="ECO:0000256" key="4">
    <source>
        <dbReference type="ARBA" id="ARBA00022989"/>
    </source>
</evidence>
<dbReference type="PANTHER" id="PTHR45695">
    <property type="entry name" value="LEUCOKININ RECEPTOR-RELATED"/>
    <property type="match status" value="1"/>
</dbReference>
<keyword evidence="3 9" id="KW-0812">Transmembrane</keyword>
<evidence type="ECO:0000256" key="9">
    <source>
        <dbReference type="RuleBase" id="RU000688"/>
    </source>
</evidence>
<evidence type="ECO:0000313" key="13">
    <source>
        <dbReference type="EMBL" id="OWA52256.1"/>
    </source>
</evidence>
<dbReference type="AlphaFoldDB" id="A0A9X6NKR2"/>
<feature type="transmembrane region" description="Helical" evidence="11">
    <location>
        <begin position="355"/>
        <end position="378"/>
    </location>
</feature>
<evidence type="ECO:0000256" key="1">
    <source>
        <dbReference type="ARBA" id="ARBA00004141"/>
    </source>
</evidence>
<accession>A0A9X6NKR2</accession>
<keyword evidence="7 9" id="KW-0675">Receptor</keyword>
<protein>
    <submittedName>
        <fullName evidence="13">Tachykinin-like peptides receptor 99D</fullName>
    </submittedName>
</protein>
<keyword evidence="8 9" id="KW-0807">Transducer</keyword>
<evidence type="ECO:0000256" key="8">
    <source>
        <dbReference type="ARBA" id="ARBA00023224"/>
    </source>
</evidence>
<proteinExistence type="inferred from homology"/>
<feature type="region of interest" description="Disordered" evidence="10">
    <location>
        <begin position="453"/>
        <end position="472"/>
    </location>
</feature>
<evidence type="ECO:0000259" key="12">
    <source>
        <dbReference type="PROSITE" id="PS50262"/>
    </source>
</evidence>
<dbReference type="PRINTS" id="PR01012">
    <property type="entry name" value="NRPEPTIDEYR"/>
</dbReference>
<organism evidence="13 14">
    <name type="scientific">Hypsibius exemplaris</name>
    <name type="common">Freshwater tardigrade</name>
    <dbReference type="NCBI Taxonomy" id="2072580"/>
    <lineage>
        <taxon>Eukaryota</taxon>
        <taxon>Metazoa</taxon>
        <taxon>Ecdysozoa</taxon>
        <taxon>Tardigrada</taxon>
        <taxon>Eutardigrada</taxon>
        <taxon>Parachela</taxon>
        <taxon>Hypsibioidea</taxon>
        <taxon>Hypsibiidae</taxon>
        <taxon>Hypsibius</taxon>
    </lineage>
</organism>
<feature type="compositionally biased region" description="Polar residues" evidence="10">
    <location>
        <begin position="455"/>
        <end position="465"/>
    </location>
</feature>
<evidence type="ECO:0000256" key="7">
    <source>
        <dbReference type="ARBA" id="ARBA00023170"/>
    </source>
</evidence>
<comment type="subcellular location">
    <subcellularLocation>
        <location evidence="1">Membrane</location>
        <topology evidence="1">Multi-pass membrane protein</topology>
    </subcellularLocation>
</comment>
<evidence type="ECO:0000256" key="11">
    <source>
        <dbReference type="SAM" id="Phobius"/>
    </source>
</evidence>
<dbReference type="OrthoDB" id="5981855at2759"/>
<evidence type="ECO:0000256" key="10">
    <source>
        <dbReference type="SAM" id="MobiDB-lite"/>
    </source>
</evidence>
<dbReference type="GO" id="GO:0005886">
    <property type="term" value="C:plasma membrane"/>
    <property type="evidence" value="ECO:0007669"/>
    <property type="project" value="TreeGrafter"/>
</dbReference>
<dbReference type="PROSITE" id="PS50262">
    <property type="entry name" value="G_PROTEIN_RECEP_F1_2"/>
    <property type="match status" value="1"/>
</dbReference>
<reference evidence="14" key="1">
    <citation type="submission" date="2017-01" db="EMBL/GenBank/DDBJ databases">
        <title>Comparative genomics of anhydrobiosis in the tardigrade Hypsibius dujardini.</title>
        <authorList>
            <person name="Yoshida Y."/>
            <person name="Koutsovoulos G."/>
            <person name="Laetsch D."/>
            <person name="Stevens L."/>
            <person name="Kumar S."/>
            <person name="Horikawa D."/>
            <person name="Ishino K."/>
            <person name="Komine S."/>
            <person name="Tomita M."/>
            <person name="Blaxter M."/>
            <person name="Arakawa K."/>
        </authorList>
    </citation>
    <scope>NUCLEOTIDE SEQUENCE [LARGE SCALE GENOMIC DNA]</scope>
    <source>
        <strain evidence="14">Z151</strain>
    </source>
</reference>
<evidence type="ECO:0000256" key="6">
    <source>
        <dbReference type="ARBA" id="ARBA00023136"/>
    </source>
</evidence>
<dbReference type="PANTHER" id="PTHR45695:SF9">
    <property type="entry name" value="LEUCOKININ RECEPTOR"/>
    <property type="match status" value="1"/>
</dbReference>
<keyword evidence="4 11" id="KW-1133">Transmembrane helix</keyword>
<evidence type="ECO:0000256" key="5">
    <source>
        <dbReference type="ARBA" id="ARBA00023040"/>
    </source>
</evidence>
<dbReference type="PRINTS" id="PR00237">
    <property type="entry name" value="GPCRRHODOPSN"/>
</dbReference>
<feature type="transmembrane region" description="Helical" evidence="11">
    <location>
        <begin position="247"/>
        <end position="269"/>
    </location>
</feature>
<feature type="transmembrane region" description="Helical" evidence="11">
    <location>
        <begin position="128"/>
        <end position="151"/>
    </location>
</feature>
<dbReference type="SUPFAM" id="SSF81321">
    <property type="entry name" value="Family A G protein-coupled receptor-like"/>
    <property type="match status" value="1"/>
</dbReference>
<evidence type="ECO:0000256" key="2">
    <source>
        <dbReference type="ARBA" id="ARBA00010663"/>
    </source>
</evidence>
<dbReference type="EMBL" id="MTYJ01000259">
    <property type="protein sequence ID" value="OWA52256.1"/>
    <property type="molecule type" value="Genomic_DNA"/>
</dbReference>
<feature type="domain" description="G-protein coupled receptors family 1 profile" evidence="12">
    <location>
        <begin position="142"/>
        <end position="421"/>
    </location>
</feature>
<keyword evidence="14" id="KW-1185">Reference proteome</keyword>
<keyword evidence="6 11" id="KW-0472">Membrane</keyword>
<comment type="caution">
    <text evidence="13">The sequence shown here is derived from an EMBL/GenBank/DDBJ whole genome shotgun (WGS) entry which is preliminary data.</text>
</comment>
<dbReference type="Pfam" id="PF00001">
    <property type="entry name" value="7tm_1"/>
    <property type="match status" value="1"/>
</dbReference>